<keyword evidence="8" id="KW-1185">Reference proteome</keyword>
<evidence type="ECO:0000256" key="1">
    <source>
        <dbReference type="ARBA" id="ARBA00001974"/>
    </source>
</evidence>
<protein>
    <submittedName>
        <fullName evidence="7">NAD(P)/FAD-dependent oxidoreductase</fullName>
    </submittedName>
</protein>
<keyword evidence="2" id="KW-0285">Flavoprotein</keyword>
<dbReference type="Proteomes" id="UP000279859">
    <property type="component" value="Unassembled WGS sequence"/>
</dbReference>
<dbReference type="InterPro" id="IPR016156">
    <property type="entry name" value="FAD/NAD-linked_Rdtase_dimer_sf"/>
</dbReference>
<dbReference type="PRINTS" id="PR00368">
    <property type="entry name" value="FADPNR"/>
</dbReference>
<comment type="caution">
    <text evidence="7">The sequence shown here is derived from an EMBL/GenBank/DDBJ whole genome shotgun (WGS) entry which is preliminary data.</text>
</comment>
<organism evidence="7 8">
    <name type="scientific">Cryobacterium tepidiphilum</name>
    <dbReference type="NCBI Taxonomy" id="2486026"/>
    <lineage>
        <taxon>Bacteria</taxon>
        <taxon>Bacillati</taxon>
        <taxon>Actinomycetota</taxon>
        <taxon>Actinomycetes</taxon>
        <taxon>Micrococcales</taxon>
        <taxon>Microbacteriaceae</taxon>
        <taxon>Cryobacterium</taxon>
    </lineage>
</organism>
<dbReference type="InterPro" id="IPR023753">
    <property type="entry name" value="FAD/NAD-binding_dom"/>
</dbReference>
<feature type="domain" description="FAD/NAD(P)-binding" evidence="5">
    <location>
        <begin position="8"/>
        <end position="306"/>
    </location>
</feature>
<dbReference type="SUPFAM" id="SSF51905">
    <property type="entry name" value="FAD/NAD(P)-binding domain"/>
    <property type="match status" value="2"/>
</dbReference>
<evidence type="ECO:0000259" key="5">
    <source>
        <dbReference type="Pfam" id="PF07992"/>
    </source>
</evidence>
<dbReference type="Pfam" id="PF14759">
    <property type="entry name" value="Reductase_C"/>
    <property type="match status" value="1"/>
</dbReference>
<proteinExistence type="predicted"/>
<dbReference type="SUPFAM" id="SSF55424">
    <property type="entry name" value="FAD/NAD-linked reductases, dimerisation (C-terminal) domain"/>
    <property type="match status" value="1"/>
</dbReference>
<gene>
    <name evidence="7" type="ORF">EEJ31_12505</name>
</gene>
<dbReference type="Gene3D" id="3.50.50.60">
    <property type="entry name" value="FAD/NAD(P)-binding domain"/>
    <property type="match status" value="2"/>
</dbReference>
<evidence type="ECO:0000256" key="3">
    <source>
        <dbReference type="ARBA" id="ARBA00022827"/>
    </source>
</evidence>
<dbReference type="PANTHER" id="PTHR43557:SF2">
    <property type="entry name" value="RIESKE DOMAIN-CONTAINING PROTEIN-RELATED"/>
    <property type="match status" value="1"/>
</dbReference>
<evidence type="ECO:0000259" key="6">
    <source>
        <dbReference type="Pfam" id="PF14759"/>
    </source>
</evidence>
<dbReference type="InterPro" id="IPR028202">
    <property type="entry name" value="Reductase_C"/>
</dbReference>
<dbReference type="PRINTS" id="PR00411">
    <property type="entry name" value="PNDRDTASEI"/>
</dbReference>
<dbReference type="GO" id="GO:0005737">
    <property type="term" value="C:cytoplasm"/>
    <property type="evidence" value="ECO:0007669"/>
    <property type="project" value="TreeGrafter"/>
</dbReference>
<dbReference type="InterPro" id="IPR050446">
    <property type="entry name" value="FAD-oxidoreductase/Apoptosis"/>
</dbReference>
<comment type="cofactor">
    <cofactor evidence="1">
        <name>FAD</name>
        <dbReference type="ChEBI" id="CHEBI:57692"/>
    </cofactor>
</comment>
<dbReference type="Pfam" id="PF07992">
    <property type="entry name" value="Pyr_redox_2"/>
    <property type="match status" value="1"/>
</dbReference>
<dbReference type="EMBL" id="RDSR01000025">
    <property type="protein sequence ID" value="RNE56978.1"/>
    <property type="molecule type" value="Genomic_DNA"/>
</dbReference>
<dbReference type="InterPro" id="IPR036188">
    <property type="entry name" value="FAD/NAD-bd_sf"/>
</dbReference>
<dbReference type="PANTHER" id="PTHR43557">
    <property type="entry name" value="APOPTOSIS-INDUCING FACTOR 1"/>
    <property type="match status" value="1"/>
</dbReference>
<dbReference type="GO" id="GO:0016651">
    <property type="term" value="F:oxidoreductase activity, acting on NAD(P)H"/>
    <property type="evidence" value="ECO:0007669"/>
    <property type="project" value="TreeGrafter"/>
</dbReference>
<keyword evidence="4" id="KW-0560">Oxidoreductase</keyword>
<name>A0A3M8KXE0_9MICO</name>
<feature type="domain" description="Reductase C-terminal" evidence="6">
    <location>
        <begin position="325"/>
        <end position="411"/>
    </location>
</feature>
<dbReference type="OrthoDB" id="1145at2"/>
<evidence type="ECO:0000256" key="2">
    <source>
        <dbReference type="ARBA" id="ARBA00022630"/>
    </source>
</evidence>
<dbReference type="Gene3D" id="3.30.390.30">
    <property type="match status" value="1"/>
</dbReference>
<keyword evidence="3" id="KW-0274">FAD</keyword>
<reference evidence="7 8" key="1">
    <citation type="submission" date="2018-11" db="EMBL/GenBank/DDBJ databases">
        <title>Cryobacterium sp. nov., isolated from rhizosphere soil of lettuce.</title>
        <authorList>
            <person name="Wang Y."/>
        </authorList>
    </citation>
    <scope>NUCLEOTIDE SEQUENCE [LARGE SCALE GENOMIC DNA]</scope>
    <source>
        <strain evidence="7 8">NEAU-85</strain>
    </source>
</reference>
<evidence type="ECO:0000256" key="4">
    <source>
        <dbReference type="ARBA" id="ARBA00023002"/>
    </source>
</evidence>
<evidence type="ECO:0000313" key="8">
    <source>
        <dbReference type="Proteomes" id="UP000279859"/>
    </source>
</evidence>
<sequence length="420" mass="44348">MMAEQQTFVIVGGGLAGARAAEAIRGEGFTGRVVIVAAEDAYPYIRPPLSKEYLQGGADRDSVFVHPADWYAQQDIEVLRGHEASALSPGSHELTLVSGEVRRYDKLLLATGATPRRFGGEGAQLPGVHYLRTVADSSALRAALSPGNRRVVVVGSGWIGLEVAATALGYGNSVTVLGHEPVPLAAAVGERVGHVFAGLHREHGVDLRSSTDVDALLGDARGVTGVRTASGDVVPADVVVLGIGVIPNSGLAEAAGLEVDNGIVTDASFQTTDADVYAVGDVASVYHPVLGRRIRIEHWANAENAGAAAGRAMAGAEVSYDEIPYFYTDQFDLGMEYSGYGVLAADAEVVFRGDVEGREFIAFWVKDSRVVAGMNVNVWDVNETVQRLIRERVPVDAARLQDESMALEDLLSPVGADEGN</sequence>
<dbReference type="AlphaFoldDB" id="A0A3M8KXE0"/>
<evidence type="ECO:0000313" key="7">
    <source>
        <dbReference type="EMBL" id="RNE56978.1"/>
    </source>
</evidence>
<accession>A0A3M8KXE0</accession>